<dbReference type="PANTHER" id="PTHR21600:SF35">
    <property type="entry name" value="PSEUDOURIDINE SYNTHASE"/>
    <property type="match status" value="1"/>
</dbReference>
<dbReference type="EC" id="5.4.99.-" evidence="4"/>
<dbReference type="CDD" id="cd02869">
    <property type="entry name" value="PseudoU_synth_RluA_like"/>
    <property type="match status" value="1"/>
</dbReference>
<comment type="caution">
    <text evidence="6">The sequence shown here is derived from an EMBL/GenBank/DDBJ whole genome shotgun (WGS) entry which is preliminary data.</text>
</comment>
<dbReference type="InterPro" id="IPR006225">
    <property type="entry name" value="PsdUridine_synth_RluC/D"/>
</dbReference>
<evidence type="ECO:0000313" key="6">
    <source>
        <dbReference type="EMBL" id="PWJ13378.1"/>
    </source>
</evidence>
<dbReference type="InterPro" id="IPR050188">
    <property type="entry name" value="RluA_PseudoU_synthase"/>
</dbReference>
<name>A0A315Y1V7_RUMFL</name>
<dbReference type="Pfam" id="PF00849">
    <property type="entry name" value="PseudoU_synth_2"/>
    <property type="match status" value="1"/>
</dbReference>
<dbReference type="GO" id="GO:0000455">
    <property type="term" value="P:enzyme-directed rRNA pseudouridine synthesis"/>
    <property type="evidence" value="ECO:0007669"/>
    <property type="project" value="TreeGrafter"/>
</dbReference>
<dbReference type="NCBIfam" id="TIGR00005">
    <property type="entry name" value="rluA_subfam"/>
    <property type="match status" value="1"/>
</dbReference>
<organism evidence="6 7">
    <name type="scientific">Ruminococcus flavefaciens</name>
    <dbReference type="NCBI Taxonomy" id="1265"/>
    <lineage>
        <taxon>Bacteria</taxon>
        <taxon>Bacillati</taxon>
        <taxon>Bacillota</taxon>
        <taxon>Clostridia</taxon>
        <taxon>Eubacteriales</taxon>
        <taxon>Oscillospiraceae</taxon>
        <taxon>Ruminococcus</taxon>
    </lineage>
</organism>
<dbReference type="Proteomes" id="UP000245720">
    <property type="component" value="Unassembled WGS sequence"/>
</dbReference>
<evidence type="ECO:0000256" key="2">
    <source>
        <dbReference type="ARBA" id="ARBA00010876"/>
    </source>
</evidence>
<evidence type="ECO:0000313" key="7">
    <source>
        <dbReference type="Proteomes" id="UP000245720"/>
    </source>
</evidence>
<evidence type="ECO:0000256" key="3">
    <source>
        <dbReference type="PIRSR" id="PIRSR606225-1"/>
    </source>
</evidence>
<dbReference type="InterPro" id="IPR020103">
    <property type="entry name" value="PsdUridine_synth_cat_dom_sf"/>
</dbReference>
<dbReference type="Gene3D" id="3.30.2350.10">
    <property type="entry name" value="Pseudouridine synthase"/>
    <property type="match status" value="1"/>
</dbReference>
<evidence type="ECO:0000256" key="1">
    <source>
        <dbReference type="ARBA" id="ARBA00000073"/>
    </source>
</evidence>
<feature type="domain" description="Pseudouridine synthase RsuA/RluA-like" evidence="5">
    <location>
        <begin position="67"/>
        <end position="207"/>
    </location>
</feature>
<dbReference type="InterPro" id="IPR006145">
    <property type="entry name" value="PsdUridine_synth_RsuA/RluA"/>
</dbReference>
<dbReference type="GO" id="GO:0003723">
    <property type="term" value="F:RNA binding"/>
    <property type="evidence" value="ECO:0007669"/>
    <property type="project" value="InterPro"/>
</dbReference>
<dbReference type="GO" id="GO:0140098">
    <property type="term" value="F:catalytic activity, acting on RNA"/>
    <property type="evidence" value="ECO:0007669"/>
    <property type="project" value="UniProtKB-ARBA"/>
</dbReference>
<dbReference type="PANTHER" id="PTHR21600">
    <property type="entry name" value="MITOCHONDRIAL RNA PSEUDOURIDINE SYNTHASE"/>
    <property type="match status" value="1"/>
</dbReference>
<reference evidence="6 7" key="1">
    <citation type="submission" date="2018-05" db="EMBL/GenBank/DDBJ databases">
        <title>The Hungate 1000. A catalogue of reference genomes from the rumen microbiome.</title>
        <authorList>
            <person name="Kelly W."/>
        </authorList>
    </citation>
    <scope>NUCLEOTIDE SEQUENCE [LARGE SCALE GENOMIC DNA]</scope>
    <source>
        <strain evidence="6 7">SAb67</strain>
    </source>
</reference>
<evidence type="ECO:0000259" key="5">
    <source>
        <dbReference type="Pfam" id="PF00849"/>
    </source>
</evidence>
<comment type="catalytic activity">
    <reaction evidence="1 4">
        <text>a uridine in RNA = a pseudouridine in RNA</text>
        <dbReference type="Rhea" id="RHEA:48348"/>
        <dbReference type="Rhea" id="RHEA-COMP:12068"/>
        <dbReference type="Rhea" id="RHEA-COMP:12069"/>
        <dbReference type="ChEBI" id="CHEBI:65314"/>
        <dbReference type="ChEBI" id="CHEBI:65315"/>
    </reaction>
</comment>
<keyword evidence="4" id="KW-0413">Isomerase</keyword>
<sequence>MGRKGVSRRLLTRLKRQEGGITRNGETVRSIDTVYNGDVIVLSLEDDSFLEPNSSLNVPIAFENESLVVFDKPGGMPVHPSIKHQGDTLGNYFAHLYPQLTFRPVNRLDRDTSGLCMIAKDALAAKLLQGCCKKVYYAAVHGDIPESGTIDAPIARERESIILRCVREDGQRAVTHYRKLLGSERYSLAEIDLETGRTHQIRVHFAHIGAPLAGDDLYGGLRDDIPRQALHCGRMSFSDPLTGEPVTVSSELPEDIKSLFPTGGIVWKR</sequence>
<dbReference type="STRING" id="1265.SAMN02910280_1456"/>
<dbReference type="EMBL" id="QGDI01000004">
    <property type="protein sequence ID" value="PWJ13378.1"/>
    <property type="molecule type" value="Genomic_DNA"/>
</dbReference>
<feature type="active site" evidence="3">
    <location>
        <position position="109"/>
    </location>
</feature>
<comment type="function">
    <text evidence="4">Responsible for synthesis of pseudouridine from uracil.</text>
</comment>
<evidence type="ECO:0000256" key="4">
    <source>
        <dbReference type="RuleBase" id="RU362028"/>
    </source>
</evidence>
<dbReference type="GO" id="GO:0009982">
    <property type="term" value="F:pseudouridine synthase activity"/>
    <property type="evidence" value="ECO:0007669"/>
    <property type="project" value="InterPro"/>
</dbReference>
<dbReference type="SUPFAM" id="SSF55120">
    <property type="entry name" value="Pseudouridine synthase"/>
    <property type="match status" value="1"/>
</dbReference>
<gene>
    <name evidence="6" type="ORF">IE37_01179</name>
</gene>
<protein>
    <recommendedName>
        <fullName evidence="4">Pseudouridine synthase</fullName>
        <ecNumber evidence="4">5.4.99.-</ecNumber>
    </recommendedName>
</protein>
<comment type="similarity">
    <text evidence="2 4">Belongs to the pseudouridine synthase RluA family.</text>
</comment>
<accession>A0A315Y1V7</accession>
<proteinExistence type="inferred from homology"/>
<dbReference type="AlphaFoldDB" id="A0A315Y1V7"/>